<protein>
    <submittedName>
        <fullName evidence="2">MFS transporter</fullName>
    </submittedName>
</protein>
<feature type="transmembrane region" description="Helical" evidence="1">
    <location>
        <begin position="286"/>
        <end position="306"/>
    </location>
</feature>
<accession>A0A6B0TVW8</accession>
<feature type="transmembrane region" description="Helical" evidence="1">
    <location>
        <begin position="180"/>
        <end position="200"/>
    </location>
</feature>
<evidence type="ECO:0000256" key="1">
    <source>
        <dbReference type="SAM" id="Phobius"/>
    </source>
</evidence>
<keyword evidence="3" id="KW-1185">Reference proteome</keyword>
<keyword evidence="1" id="KW-0472">Membrane</keyword>
<dbReference type="RefSeq" id="WP_160853661.1">
    <property type="nucleotide sequence ID" value="NZ_WUWG01000003.1"/>
</dbReference>
<keyword evidence="1" id="KW-0812">Transmembrane</keyword>
<feature type="transmembrane region" description="Helical" evidence="1">
    <location>
        <begin position="312"/>
        <end position="334"/>
    </location>
</feature>
<feature type="transmembrane region" description="Helical" evidence="1">
    <location>
        <begin position="375"/>
        <end position="394"/>
    </location>
</feature>
<feature type="transmembrane region" description="Helical" evidence="1">
    <location>
        <begin position="346"/>
        <end position="369"/>
    </location>
</feature>
<evidence type="ECO:0000313" key="2">
    <source>
        <dbReference type="EMBL" id="MXU65304.1"/>
    </source>
</evidence>
<dbReference type="CDD" id="cd06174">
    <property type="entry name" value="MFS"/>
    <property type="match status" value="1"/>
</dbReference>
<feature type="transmembrane region" description="Helical" evidence="1">
    <location>
        <begin position="220"/>
        <end position="243"/>
    </location>
</feature>
<feature type="transmembrane region" description="Helical" evidence="1">
    <location>
        <begin position="90"/>
        <end position="108"/>
    </location>
</feature>
<feature type="transmembrane region" description="Helical" evidence="1">
    <location>
        <begin position="63"/>
        <end position="83"/>
    </location>
</feature>
<comment type="caution">
    <text evidence="2">The sequence shown here is derived from an EMBL/GenBank/DDBJ whole genome shotgun (WGS) entry which is preliminary data.</text>
</comment>
<feature type="transmembrane region" description="Helical" evidence="1">
    <location>
        <begin position="114"/>
        <end position="131"/>
    </location>
</feature>
<dbReference type="EMBL" id="WUWG01000003">
    <property type="protein sequence ID" value="MXU65304.1"/>
    <property type="molecule type" value="Genomic_DNA"/>
</dbReference>
<feature type="transmembrane region" description="Helical" evidence="1">
    <location>
        <begin position="255"/>
        <end position="274"/>
    </location>
</feature>
<dbReference type="InterPro" id="IPR036259">
    <property type="entry name" value="MFS_trans_sf"/>
</dbReference>
<organism evidence="2 3">
    <name type="scientific">Oceanomicrobium pacificus</name>
    <dbReference type="NCBI Taxonomy" id="2692916"/>
    <lineage>
        <taxon>Bacteria</taxon>
        <taxon>Pseudomonadati</taxon>
        <taxon>Pseudomonadota</taxon>
        <taxon>Alphaproteobacteria</taxon>
        <taxon>Rhodobacterales</taxon>
        <taxon>Paracoccaceae</taxon>
        <taxon>Oceanomicrobium</taxon>
    </lineage>
</organism>
<dbReference type="AlphaFoldDB" id="A0A6B0TVW8"/>
<dbReference type="Proteomes" id="UP000436016">
    <property type="component" value="Unassembled WGS sequence"/>
</dbReference>
<keyword evidence="1" id="KW-1133">Transmembrane helix</keyword>
<feature type="transmembrane region" description="Helical" evidence="1">
    <location>
        <begin position="151"/>
        <end position="174"/>
    </location>
</feature>
<proteinExistence type="predicted"/>
<name>A0A6B0TVW8_9RHOB</name>
<dbReference type="SUPFAM" id="SSF103473">
    <property type="entry name" value="MFS general substrate transporter"/>
    <property type="match status" value="1"/>
</dbReference>
<dbReference type="Gene3D" id="1.20.1250.20">
    <property type="entry name" value="MFS general substrate transporter like domains"/>
    <property type="match status" value="1"/>
</dbReference>
<evidence type="ECO:0000313" key="3">
    <source>
        <dbReference type="Proteomes" id="UP000436016"/>
    </source>
</evidence>
<feature type="transmembrane region" description="Helical" evidence="1">
    <location>
        <begin position="27"/>
        <end position="51"/>
    </location>
</feature>
<sequence>MALFPTFAPVPVTDAHLLPRWRRPETLLVLMSIAVPLAFSTWLALLNNFVIERAAFDGVKIGWLQTVREIPGFLAVGVIYLLLFMREQTLAMATLLMLGAAVAVTGWFPSFQGLLLTTLVSSIGFHYFETVNQSLQLQWVSKARAPQLMGWLVAAGSGASLVVYGALVLAWPRLGLDYDSFYLMGGGATVLITLYCMIVFPKFESPDVQRKEIVLRRRYWLYYALQFMSGARRQIFVVFAAFMMVERFGFHVHEVTALFLINYVANMIFAPLMGKAVSLFGERRALVFEYAGLTLVFLAYGGIYYFGWGVVLAAVLYVVDHLFFALAFAMKTYFQKIADPSDIAPTSAVAFTINHIAAVFLPAGLGYLWVTSPGAVFGLAAAMAVGSLILSLMIPRHPEPGRETVFSRKPVSLTSQRPGITEG</sequence>
<gene>
    <name evidence="2" type="ORF">GSH16_07575</name>
</gene>
<reference evidence="2 3" key="1">
    <citation type="submission" date="2019-12" db="EMBL/GenBank/DDBJ databases">
        <title>Strain KN286 was isolated from seawater, which was collected from Caroline Seamount in the tropical western Pacific.</title>
        <authorList>
            <person name="Wang Q."/>
        </authorList>
    </citation>
    <scope>NUCLEOTIDE SEQUENCE [LARGE SCALE GENOMIC DNA]</scope>
    <source>
        <strain evidence="2 3">KN286</strain>
    </source>
</reference>